<protein>
    <submittedName>
        <fullName evidence="3">S-layer-like domain-containing protein</fullName>
    </submittedName>
</protein>
<proteinExistence type="predicted"/>
<dbReference type="eggNOG" id="COG3858">
    <property type="taxonomic scope" value="Bacteria"/>
</dbReference>
<evidence type="ECO:0000259" key="2">
    <source>
        <dbReference type="PROSITE" id="PS51272"/>
    </source>
</evidence>
<dbReference type="AlphaFoldDB" id="K0AZ18"/>
<organism evidence="3 4">
    <name type="scientific">Gottschalkia acidurici (strain ATCC 7906 / DSM 604 / BCRC 14475 / CIP 104303 / KCTC 5404 / NCIMB 10678 / 9a)</name>
    <name type="common">Clostridium acidurici</name>
    <dbReference type="NCBI Taxonomy" id="1128398"/>
    <lineage>
        <taxon>Bacteria</taxon>
        <taxon>Bacillati</taxon>
        <taxon>Bacillota</taxon>
        <taxon>Tissierellia</taxon>
        <taxon>Tissierellales</taxon>
        <taxon>Gottschalkiaceae</taxon>
        <taxon>Gottschalkia</taxon>
    </lineage>
</organism>
<dbReference type="OrthoDB" id="2473368at2"/>
<keyword evidence="1" id="KW-0732">Signal</keyword>
<dbReference type="Pfam" id="PF00395">
    <property type="entry name" value="SLH"/>
    <property type="match status" value="1"/>
</dbReference>
<gene>
    <name evidence="3" type="ordered locus">Curi_c05720</name>
</gene>
<dbReference type="Pfam" id="PF16244">
    <property type="entry name" value="DUF4901"/>
    <property type="match status" value="2"/>
</dbReference>
<evidence type="ECO:0000313" key="3">
    <source>
        <dbReference type="EMBL" id="AFS77646.1"/>
    </source>
</evidence>
<dbReference type="KEGG" id="cad:Curi_c05720"/>
<dbReference type="RefSeq" id="WP_014966783.1">
    <property type="nucleotide sequence ID" value="NC_018664.1"/>
</dbReference>
<dbReference type="PROSITE" id="PS51272">
    <property type="entry name" value="SLH"/>
    <property type="match status" value="1"/>
</dbReference>
<feature type="signal peptide" evidence="1">
    <location>
        <begin position="1"/>
        <end position="25"/>
    </location>
</feature>
<evidence type="ECO:0000256" key="1">
    <source>
        <dbReference type="SAM" id="SignalP"/>
    </source>
</evidence>
<name>K0AZ18_GOTA9</name>
<evidence type="ECO:0000313" key="4">
    <source>
        <dbReference type="Proteomes" id="UP000006094"/>
    </source>
</evidence>
<dbReference type="Proteomes" id="UP000006094">
    <property type="component" value="Chromosome"/>
</dbReference>
<accession>K0AZ18</accession>
<dbReference type="HOGENOM" id="CLU_019560_0_0_9"/>
<feature type="domain" description="SLH" evidence="2">
    <location>
        <begin position="638"/>
        <end position="692"/>
    </location>
</feature>
<keyword evidence="4" id="KW-1185">Reference proteome</keyword>
<dbReference type="EMBL" id="CP003326">
    <property type="protein sequence ID" value="AFS77646.1"/>
    <property type="molecule type" value="Genomic_DNA"/>
</dbReference>
<dbReference type="PATRIC" id="fig|1128398.3.peg.603"/>
<sequence length="692" mass="79770">MKKKISLALSVGVLLTTLSPVQTLAESNSTAIISSSSIDIDKYIPKIKAIFQISDDYDNFRTNRYRREDIIELSWSSRDKGEINVSIDSEGNILRYYNWKHNMNRDEKVYRFPKINKEEGEKIARDLIKRISPEIAGKIEIIDNPERYVMYDGYNLEGYTYNFTRTENKVPVNDEIINVMVDGQSGEVVSLYSHGQKDLKFPSKEGIISEDEAKELYKGKVGLELVYKLRGVDNEFERYLAYNITNTDKTIDAKTKEIISTSQKYYYPLDRYSLYEKGLESVSSEDERKLINSKSIISKEDASRKIVDTFNLGDGYEIYTSQLEKVREDDQYIWEVMITKYRGNGSSTTGAAVDAKTGEIIDFSDPGSWNEADNGKIKYSKEELLRKAKDFVQKNSPEKYKEIEYIESVDVDPYEENKIYQFIFIRKLNDIKVENSGFRVMISGVTGNIVDYSYSWDDSEFPLAEDIIGEDKAKEIIFDGKELELEYQGENEDKENIKLVYDFKDKHLVVDAKTGEIIDDKKEFSDKYSNKAYKDIGNSFAKNQIEKLQESIILFKGEDFKPKSEITQKDFLKLLVQTKGMFYIWDDDDYLYEVLAEENIVSNEEKNPGGKVTREEAIKYIVRAFGQEQSGNLGDIYRIDYNDADQIDSSLRGHVAIAKGLGIISGEGNFRPKDNLRRDEAAVLIYNILNRK</sequence>
<dbReference type="InterPro" id="IPR001119">
    <property type="entry name" value="SLH_dom"/>
</dbReference>
<feature type="chain" id="PRO_5003829027" evidence="1">
    <location>
        <begin position="26"/>
        <end position="692"/>
    </location>
</feature>
<dbReference type="STRING" id="1128398.Curi_c05720"/>
<reference evidence="3 4" key="1">
    <citation type="journal article" date="2012" name="PLoS ONE">
        <title>The purine-utilizing bacterium Clostridium acidurici 9a: a genome-guided metabolic reconsideration.</title>
        <authorList>
            <person name="Hartwich K."/>
            <person name="Poehlein A."/>
            <person name="Daniel R."/>
        </authorList>
    </citation>
    <scope>NUCLEOTIDE SEQUENCE [LARGE SCALE GENOMIC DNA]</scope>
    <source>
        <strain evidence="4">ATCC 7906 / DSM 604 / BCRC 14475 / CIP 104303 / KCTC 5404 / NCIMB 10678 / 9a</strain>
    </source>
</reference>
<dbReference type="InterPro" id="IPR032599">
    <property type="entry name" value="YcdB/YcdC_rep_domain"/>
</dbReference>